<keyword evidence="2" id="KW-1133">Transmembrane helix</keyword>
<dbReference type="AlphaFoldDB" id="A0A4D6MNJ8"/>
<proteinExistence type="inferred from homology"/>
<sequence length="201" mass="22952">MEREEELHEAFLSSSHDDESSHVTKSRLEEVLSDTTIAFSKRILSATWIEFDLLFLLAGPAIIVYVINNLMSLLGMGSAVETLCGQAYRANKHEMLGVYMQRAIIVLVVTGIPLTVAYIFCEPILLLLGEPPELASVAAVFVYGLIPQIFGYAVNFPYRSFCRRRVWWCQALTYETDFRIRVECWKRILESINTQNLSMKF</sequence>
<evidence type="ECO:0000313" key="4">
    <source>
        <dbReference type="Proteomes" id="UP000501690"/>
    </source>
</evidence>
<dbReference type="PANTHER" id="PTHR11206">
    <property type="entry name" value="MULTIDRUG RESISTANCE PROTEIN"/>
    <property type="match status" value="1"/>
</dbReference>
<dbReference type="GO" id="GO:0042910">
    <property type="term" value="F:xenobiotic transmembrane transporter activity"/>
    <property type="evidence" value="ECO:0007669"/>
    <property type="project" value="InterPro"/>
</dbReference>
<dbReference type="EMBL" id="CP039351">
    <property type="protein sequence ID" value="QCE01375.1"/>
    <property type="molecule type" value="Genomic_DNA"/>
</dbReference>
<evidence type="ECO:0000313" key="3">
    <source>
        <dbReference type="EMBL" id="QCE01375.1"/>
    </source>
</evidence>
<protein>
    <submittedName>
        <fullName evidence="3">Multi antimicrobial extrusion protein</fullName>
    </submittedName>
</protein>
<keyword evidence="2" id="KW-0812">Transmembrane</keyword>
<dbReference type="Pfam" id="PF01554">
    <property type="entry name" value="MatE"/>
    <property type="match status" value="1"/>
</dbReference>
<feature type="transmembrane region" description="Helical" evidence="2">
    <location>
        <begin position="103"/>
        <end position="128"/>
    </location>
</feature>
<gene>
    <name evidence="3" type="ORF">DEO72_LG7g2672</name>
</gene>
<dbReference type="GO" id="GO:0015297">
    <property type="term" value="F:antiporter activity"/>
    <property type="evidence" value="ECO:0007669"/>
    <property type="project" value="InterPro"/>
</dbReference>
<organism evidence="3 4">
    <name type="scientific">Vigna unguiculata</name>
    <name type="common">Cowpea</name>
    <dbReference type="NCBI Taxonomy" id="3917"/>
    <lineage>
        <taxon>Eukaryota</taxon>
        <taxon>Viridiplantae</taxon>
        <taxon>Streptophyta</taxon>
        <taxon>Embryophyta</taxon>
        <taxon>Tracheophyta</taxon>
        <taxon>Spermatophyta</taxon>
        <taxon>Magnoliopsida</taxon>
        <taxon>eudicotyledons</taxon>
        <taxon>Gunneridae</taxon>
        <taxon>Pentapetalae</taxon>
        <taxon>rosids</taxon>
        <taxon>fabids</taxon>
        <taxon>Fabales</taxon>
        <taxon>Fabaceae</taxon>
        <taxon>Papilionoideae</taxon>
        <taxon>50 kb inversion clade</taxon>
        <taxon>NPAAA clade</taxon>
        <taxon>indigoferoid/millettioid clade</taxon>
        <taxon>Phaseoleae</taxon>
        <taxon>Vigna</taxon>
    </lineage>
</organism>
<accession>A0A4D6MNJ8</accession>
<keyword evidence="2" id="KW-0472">Membrane</keyword>
<dbReference type="Proteomes" id="UP000501690">
    <property type="component" value="Linkage Group LG7"/>
</dbReference>
<feature type="transmembrane region" description="Helical" evidence="2">
    <location>
        <begin position="134"/>
        <end position="155"/>
    </location>
</feature>
<name>A0A4D6MNJ8_VIGUN</name>
<keyword evidence="4" id="KW-1185">Reference proteome</keyword>
<reference evidence="3 4" key="1">
    <citation type="submission" date="2019-04" db="EMBL/GenBank/DDBJ databases">
        <title>An improved genome assembly and genetic linkage map for asparagus bean, Vigna unguiculata ssp. sesquipedialis.</title>
        <authorList>
            <person name="Xia Q."/>
            <person name="Zhang R."/>
            <person name="Dong Y."/>
        </authorList>
    </citation>
    <scope>NUCLEOTIDE SEQUENCE [LARGE SCALE GENOMIC DNA]</scope>
    <source>
        <tissue evidence="3">Leaf</tissue>
    </source>
</reference>
<dbReference type="GO" id="GO:0016020">
    <property type="term" value="C:membrane"/>
    <property type="evidence" value="ECO:0007669"/>
    <property type="project" value="InterPro"/>
</dbReference>
<dbReference type="InterPro" id="IPR002528">
    <property type="entry name" value="MATE_fam"/>
</dbReference>
<evidence type="ECO:0000256" key="2">
    <source>
        <dbReference type="SAM" id="Phobius"/>
    </source>
</evidence>
<comment type="similarity">
    <text evidence="1">Belongs to the multi antimicrobial extrusion (MATE) (TC 2.A.66.1) family.</text>
</comment>
<evidence type="ECO:0000256" key="1">
    <source>
        <dbReference type="ARBA" id="ARBA00010199"/>
    </source>
</evidence>